<dbReference type="RefSeq" id="WP_266269970.1">
    <property type="nucleotide sequence ID" value="NZ_CP108110.1"/>
</dbReference>
<dbReference type="Proteomes" id="UP001432222">
    <property type="component" value="Chromosome"/>
</dbReference>
<evidence type="ECO:0000313" key="1">
    <source>
        <dbReference type="EMBL" id="WUQ85659.1"/>
    </source>
</evidence>
<dbReference type="EMBL" id="CP108110">
    <property type="protein sequence ID" value="WUQ85659.1"/>
    <property type="molecule type" value="Genomic_DNA"/>
</dbReference>
<organism evidence="1 2">
    <name type="scientific">Kitasatospora purpeofusca</name>
    <dbReference type="NCBI Taxonomy" id="67352"/>
    <lineage>
        <taxon>Bacteria</taxon>
        <taxon>Bacillati</taxon>
        <taxon>Actinomycetota</taxon>
        <taxon>Actinomycetes</taxon>
        <taxon>Kitasatosporales</taxon>
        <taxon>Streptomycetaceae</taxon>
        <taxon>Kitasatospora</taxon>
    </lineage>
</organism>
<name>A0ABZ1U486_9ACTN</name>
<evidence type="ECO:0000313" key="2">
    <source>
        <dbReference type="Proteomes" id="UP001432222"/>
    </source>
</evidence>
<proteinExistence type="predicted"/>
<protein>
    <submittedName>
        <fullName evidence="1">Uncharacterized protein</fullName>
    </submittedName>
</protein>
<sequence length="44" mass="4886">MATTLLEAAPATEVENELDLTIELLPELPSIDVNMGRYCSCECW</sequence>
<gene>
    <name evidence="1" type="ORF">OHA16_23440</name>
</gene>
<dbReference type="GeneID" id="95077974"/>
<keyword evidence="2" id="KW-1185">Reference proteome</keyword>
<reference evidence="1" key="1">
    <citation type="submission" date="2022-10" db="EMBL/GenBank/DDBJ databases">
        <title>The complete genomes of actinobacterial strains from the NBC collection.</title>
        <authorList>
            <person name="Joergensen T.S."/>
            <person name="Alvarez Arevalo M."/>
            <person name="Sterndorff E.B."/>
            <person name="Faurdal D."/>
            <person name="Vuksanovic O."/>
            <person name="Mourched A.-S."/>
            <person name="Charusanti P."/>
            <person name="Shaw S."/>
            <person name="Blin K."/>
            <person name="Weber T."/>
        </authorList>
    </citation>
    <scope>NUCLEOTIDE SEQUENCE</scope>
    <source>
        <strain evidence="1">NBC_00222</strain>
    </source>
</reference>
<accession>A0ABZ1U486</accession>